<feature type="transmembrane region" description="Helical" evidence="7">
    <location>
        <begin position="213"/>
        <end position="231"/>
    </location>
</feature>
<keyword evidence="1" id="KW-0004">4Fe-4S</keyword>
<dbReference type="PANTHER" id="PTHR43255:SF1">
    <property type="entry name" value="IRON-SULFUR-BINDING OXIDOREDUCTASE FADF-RELATED"/>
    <property type="match status" value="1"/>
</dbReference>
<feature type="compositionally biased region" description="Low complexity" evidence="6">
    <location>
        <begin position="755"/>
        <end position="766"/>
    </location>
</feature>
<protein>
    <recommendedName>
        <fullName evidence="8">4Fe-4S ferredoxin-type domain-containing protein</fullName>
    </recommendedName>
</protein>
<dbReference type="SUPFAM" id="SSF46548">
    <property type="entry name" value="alpha-helical ferredoxin"/>
    <property type="match status" value="1"/>
</dbReference>
<dbReference type="Proteomes" id="UP001501417">
    <property type="component" value="Unassembled WGS sequence"/>
</dbReference>
<evidence type="ECO:0000256" key="2">
    <source>
        <dbReference type="ARBA" id="ARBA00022723"/>
    </source>
</evidence>
<reference evidence="10" key="1">
    <citation type="journal article" date="2019" name="Int. J. Syst. Evol. Microbiol.">
        <title>The Global Catalogue of Microorganisms (GCM) 10K type strain sequencing project: providing services to taxonomists for standard genome sequencing and annotation.</title>
        <authorList>
            <consortium name="The Broad Institute Genomics Platform"/>
            <consortium name="The Broad Institute Genome Sequencing Center for Infectious Disease"/>
            <person name="Wu L."/>
            <person name="Ma J."/>
        </authorList>
    </citation>
    <scope>NUCLEOTIDE SEQUENCE [LARGE SCALE GENOMIC DNA]</scope>
    <source>
        <strain evidence="10">JCM 17782</strain>
    </source>
</reference>
<proteinExistence type="predicted"/>
<dbReference type="EMBL" id="BAABGF010000022">
    <property type="protein sequence ID" value="GAA4538630.1"/>
    <property type="molecule type" value="Genomic_DNA"/>
</dbReference>
<dbReference type="PROSITE" id="PS00198">
    <property type="entry name" value="4FE4S_FER_1"/>
    <property type="match status" value="1"/>
</dbReference>
<evidence type="ECO:0000256" key="7">
    <source>
        <dbReference type="SAM" id="Phobius"/>
    </source>
</evidence>
<sequence length="990" mass="105510">MTTQMLIRLIVGMGMTLVVAALAGRRILWLFKLITSGKPAPGHTDEPGKRIWAELSEVFGQRRLLKWSIPGLAHFFTMWGFFILLTVYIEAYGLLFQDNFHIPIIGRWDALGFLQDFFATAVFLGITTFAIIRLMRSPREIGRSSRFYGSHTGGAWLVLFMIFNVIWTYVLVRGSAVNNGTLPYGNGAFLSQLFGAILRPLGQPANEIIETTALLLHIAVMLGFLIIVLHSKHLHIFTAPINVIFKRLPDGLGPLLPIEADGKPIDFENPPDDAEFGRGKIEDFSWKAMLDFATCTECGRCQSQCPAWNTGKPLSPKLVIMDLRDHWMAKAPYILGDKESPAENTPEGGIGEELAGEKHAEAHHVPESGFGRIMGSGPEQATRPLVGTAEQGGVIDPDVLWSCVSCGACVEQCPVDIEHVDHIIDMRRYQVMMESEFPSELSVLFKNLETKSNPWGQNASDRTNWIDEVDFDVPVYGEDVDSFDGFEYLFWVGCAGAYDDKAKKTTKAVAELLAVAGVKYLVLGTGETCNGDSARRSGNEFLFQQLAAQAVETLDGVFEGVETVDRKIVVTCPHCFNTLGREYRQLGSNYSVLHHTQLLNRLIRDNKLVPVTPVSQDITYHDPCYLGRHNKVYEAPRELIGAAGATLTEMPRHAERSFCCGAGGARMWMEEHIGKRINHERVDEALATGAATIATGCPFCRVMVTDGVNDRQEEAGRSGVEVLDVAQVLLGSLEYDKATLPEKGTAAKEAEKRAAQAPKATATVEAPAEETEEAPAEAAPKSEAAPAAPVKGLGIAGGAKKPGKKAAEPAADGKAEASAPAAPAAPAKGLGIAGGAKKPGAKKAAPAQAEAKTEAPAESPAAPPAKGLGLAAGAKRPGAKKAAPAAEAPKAEAAPKAEPAADEAQDEPGDKAPAAPVKGLGIAAGAKRPGAKKAAPAAQAPKAEAQPDEAEPEPAPKAEPAKETDGADAPSGPPVKGLGIARGARPPGKR</sequence>
<keyword evidence="4" id="KW-0408">Iron</keyword>
<feature type="transmembrane region" description="Helical" evidence="7">
    <location>
        <begin position="153"/>
        <end position="172"/>
    </location>
</feature>
<dbReference type="Pfam" id="PF13187">
    <property type="entry name" value="Fer4_9"/>
    <property type="match status" value="1"/>
</dbReference>
<evidence type="ECO:0000259" key="8">
    <source>
        <dbReference type="PROSITE" id="PS51379"/>
    </source>
</evidence>
<dbReference type="InterPro" id="IPR009051">
    <property type="entry name" value="Helical_ferredxn"/>
</dbReference>
<feature type="transmembrane region" description="Helical" evidence="7">
    <location>
        <begin position="72"/>
        <end position="93"/>
    </location>
</feature>
<feature type="compositionally biased region" description="Basic and acidic residues" evidence="6">
    <location>
        <begin position="744"/>
        <end position="754"/>
    </location>
</feature>
<dbReference type="PANTHER" id="PTHR43255">
    <property type="entry name" value="IRON-SULFUR-BINDING OXIDOREDUCTASE FADF-RELATED-RELATED"/>
    <property type="match status" value="1"/>
</dbReference>
<keyword evidence="7" id="KW-1133">Transmembrane helix</keyword>
<comment type="caution">
    <text evidence="9">The sequence shown here is derived from an EMBL/GenBank/DDBJ whole genome shotgun (WGS) entry which is preliminary data.</text>
</comment>
<evidence type="ECO:0000256" key="6">
    <source>
        <dbReference type="SAM" id="MobiDB-lite"/>
    </source>
</evidence>
<feature type="region of interest" description="Disordered" evidence="6">
    <location>
        <begin position="744"/>
        <end position="990"/>
    </location>
</feature>
<feature type="compositionally biased region" description="Low complexity" evidence="6">
    <location>
        <begin position="776"/>
        <end position="791"/>
    </location>
</feature>
<dbReference type="InterPro" id="IPR051460">
    <property type="entry name" value="HdrC_iron-sulfur_subunit"/>
</dbReference>
<keyword evidence="5" id="KW-0411">Iron-sulfur</keyword>
<dbReference type="Gene3D" id="1.10.1060.10">
    <property type="entry name" value="Alpha-helical ferredoxin"/>
    <property type="match status" value="1"/>
</dbReference>
<feature type="domain" description="4Fe-4S ferredoxin-type" evidence="8">
    <location>
        <begin position="286"/>
        <end position="316"/>
    </location>
</feature>
<feature type="compositionally biased region" description="Basic and acidic residues" evidence="6">
    <location>
        <begin position="954"/>
        <end position="965"/>
    </location>
</feature>
<dbReference type="Pfam" id="PF02754">
    <property type="entry name" value="CCG"/>
    <property type="match status" value="2"/>
</dbReference>
<organism evidence="9 10">
    <name type="scientific">Mycobacterium paraffinicum</name>
    <dbReference type="NCBI Taxonomy" id="53378"/>
    <lineage>
        <taxon>Bacteria</taxon>
        <taxon>Bacillati</taxon>
        <taxon>Actinomycetota</taxon>
        <taxon>Actinomycetes</taxon>
        <taxon>Mycobacteriales</taxon>
        <taxon>Mycobacteriaceae</taxon>
        <taxon>Mycobacterium</taxon>
    </lineage>
</organism>
<evidence type="ECO:0000256" key="5">
    <source>
        <dbReference type="ARBA" id="ARBA00023014"/>
    </source>
</evidence>
<dbReference type="RefSeq" id="WP_264044242.1">
    <property type="nucleotide sequence ID" value="NZ_BAABGF010000022.1"/>
</dbReference>
<dbReference type="InterPro" id="IPR017896">
    <property type="entry name" value="4Fe4S_Fe-S-bd"/>
</dbReference>
<keyword evidence="2" id="KW-0479">Metal-binding</keyword>
<keyword evidence="10" id="KW-1185">Reference proteome</keyword>
<dbReference type="InterPro" id="IPR004017">
    <property type="entry name" value="Cys_rich_dom"/>
</dbReference>
<evidence type="ECO:0000313" key="9">
    <source>
        <dbReference type="EMBL" id="GAA4538630.1"/>
    </source>
</evidence>
<feature type="domain" description="4Fe-4S ferredoxin-type" evidence="8">
    <location>
        <begin position="391"/>
        <end position="423"/>
    </location>
</feature>
<keyword evidence="3" id="KW-0560">Oxidoreductase</keyword>
<feature type="compositionally biased region" description="Basic and acidic residues" evidence="6">
    <location>
        <begin position="805"/>
        <end position="815"/>
    </location>
</feature>
<name>A0ABP8RH32_9MYCO</name>
<gene>
    <name evidence="9" type="ORF">GCM10023161_16980</name>
</gene>
<evidence type="ECO:0000313" key="10">
    <source>
        <dbReference type="Proteomes" id="UP001501417"/>
    </source>
</evidence>
<dbReference type="PROSITE" id="PS51379">
    <property type="entry name" value="4FE4S_FER_2"/>
    <property type="match status" value="2"/>
</dbReference>
<keyword evidence="7" id="KW-0472">Membrane</keyword>
<dbReference type="Gene3D" id="1.20.950.20">
    <property type="entry name" value="Transmembrane di-heme cytochromes, Chain C"/>
    <property type="match status" value="1"/>
</dbReference>
<dbReference type="InterPro" id="IPR017900">
    <property type="entry name" value="4Fe4S_Fe_S_CS"/>
</dbReference>
<evidence type="ECO:0000256" key="4">
    <source>
        <dbReference type="ARBA" id="ARBA00023004"/>
    </source>
</evidence>
<feature type="transmembrane region" description="Helical" evidence="7">
    <location>
        <begin position="113"/>
        <end position="132"/>
    </location>
</feature>
<evidence type="ECO:0000256" key="3">
    <source>
        <dbReference type="ARBA" id="ARBA00023002"/>
    </source>
</evidence>
<evidence type="ECO:0000256" key="1">
    <source>
        <dbReference type="ARBA" id="ARBA00022485"/>
    </source>
</evidence>
<feature type="transmembrane region" description="Helical" evidence="7">
    <location>
        <begin position="6"/>
        <end position="24"/>
    </location>
</feature>
<accession>A0ABP8RH32</accession>
<keyword evidence="7" id="KW-0812">Transmembrane</keyword>
<feature type="compositionally biased region" description="Low complexity" evidence="6">
    <location>
        <begin position="923"/>
        <end position="944"/>
    </location>
</feature>
<feature type="compositionally biased region" description="Low complexity" evidence="6">
    <location>
        <begin position="816"/>
        <end position="888"/>
    </location>
</feature>